<dbReference type="PROSITE" id="PS50042">
    <property type="entry name" value="CNMP_BINDING_3"/>
    <property type="match status" value="1"/>
</dbReference>
<reference evidence="3" key="1">
    <citation type="submission" date="2020-03" db="EMBL/GenBank/DDBJ databases">
        <title>Complete genome sequence of sulfur-oxidizing bacterium skT11.</title>
        <authorList>
            <person name="Kanda M."/>
            <person name="Kojima H."/>
            <person name="Fukui M."/>
        </authorList>
    </citation>
    <scope>NUCLEOTIDE SEQUENCE [LARGE SCALE GENOMIC DNA]</scope>
    <source>
        <strain evidence="3">skT11</strain>
    </source>
</reference>
<dbReference type="Proteomes" id="UP000502260">
    <property type="component" value="Chromosome"/>
</dbReference>
<protein>
    <recommendedName>
        <fullName evidence="1">Cyclic nucleotide-binding domain-containing protein</fullName>
    </recommendedName>
</protein>
<keyword evidence="3" id="KW-1185">Reference proteome</keyword>
<dbReference type="AlphaFoldDB" id="A0A6F8VAN3"/>
<dbReference type="CDD" id="cd00038">
    <property type="entry name" value="CAP_ED"/>
    <property type="match status" value="1"/>
</dbReference>
<dbReference type="InterPro" id="IPR014710">
    <property type="entry name" value="RmlC-like_jellyroll"/>
</dbReference>
<sequence length="223" mass="23927">MSTEHFSSEQKILRVMRKVLGSVVKDVTPRDGEDNPLTDNTIEEIRDIFGLISVREKELLETLGRLSADRPQYPGEKPAAKVIPISIGSLKASKKPAESTSPLAQTALFNGVDLDAVEPLLDDCPLYELEAGETLLAAGAKNNHLFLVMGGSLKAELDEARTMNFSAGQCIGEISALGESTMSAPVVAVEASLLLAIDPDTLWAMMDADAVVARNILAMLAHR</sequence>
<accession>A0A6F8VAN3</accession>
<dbReference type="KEGG" id="slac:SKTS_17890"/>
<name>A0A6F8VAN3_9PROT</name>
<evidence type="ECO:0000259" key="1">
    <source>
        <dbReference type="PROSITE" id="PS50042"/>
    </source>
</evidence>
<feature type="domain" description="Cyclic nucleotide-binding" evidence="1">
    <location>
        <begin position="108"/>
        <end position="223"/>
    </location>
</feature>
<evidence type="ECO:0000313" key="3">
    <source>
        <dbReference type="Proteomes" id="UP000502260"/>
    </source>
</evidence>
<dbReference type="EMBL" id="AP022853">
    <property type="protein sequence ID" value="BCB26903.1"/>
    <property type="molecule type" value="Genomic_DNA"/>
</dbReference>
<evidence type="ECO:0000313" key="2">
    <source>
        <dbReference type="EMBL" id="BCB26903.1"/>
    </source>
</evidence>
<organism evidence="2 3">
    <name type="scientific">Sulfurimicrobium lacus</name>
    <dbReference type="NCBI Taxonomy" id="2715678"/>
    <lineage>
        <taxon>Bacteria</taxon>
        <taxon>Pseudomonadati</taxon>
        <taxon>Pseudomonadota</taxon>
        <taxon>Betaproteobacteria</taxon>
        <taxon>Nitrosomonadales</taxon>
        <taxon>Sulfuricellaceae</taxon>
        <taxon>Sulfurimicrobium</taxon>
    </lineage>
</organism>
<dbReference type="Gene3D" id="2.60.120.10">
    <property type="entry name" value="Jelly Rolls"/>
    <property type="match status" value="1"/>
</dbReference>
<dbReference type="SUPFAM" id="SSF51206">
    <property type="entry name" value="cAMP-binding domain-like"/>
    <property type="match status" value="1"/>
</dbReference>
<dbReference type="Pfam" id="PF00027">
    <property type="entry name" value="cNMP_binding"/>
    <property type="match status" value="1"/>
</dbReference>
<dbReference type="SMART" id="SM00100">
    <property type="entry name" value="cNMP"/>
    <property type="match status" value="1"/>
</dbReference>
<dbReference type="RefSeq" id="WP_173063553.1">
    <property type="nucleotide sequence ID" value="NZ_AP022853.1"/>
</dbReference>
<gene>
    <name evidence="2" type="ORF">SKTS_17890</name>
</gene>
<dbReference type="InterPro" id="IPR018490">
    <property type="entry name" value="cNMP-bd_dom_sf"/>
</dbReference>
<proteinExistence type="predicted"/>
<dbReference type="InterPro" id="IPR000595">
    <property type="entry name" value="cNMP-bd_dom"/>
</dbReference>